<reference evidence="1" key="1">
    <citation type="submission" date="2016-04" db="EMBL/GenBank/DDBJ databases">
        <authorList>
            <person name="Evans L.H."/>
            <person name="Alamgir A."/>
            <person name="Owens N."/>
            <person name="Weber N.D."/>
            <person name="Virtaneva K."/>
            <person name="Barbian K."/>
            <person name="Babar A."/>
            <person name="Rosenke K."/>
        </authorList>
    </citation>
    <scope>NUCLEOTIDE SEQUENCE [LARGE SCALE GENOMIC DNA]</scope>
    <source>
        <strain evidence="1">CBS 101.48</strain>
    </source>
</reference>
<protein>
    <submittedName>
        <fullName evidence="1">Uncharacterized protein</fullName>
    </submittedName>
</protein>
<keyword evidence="2" id="KW-1185">Reference proteome</keyword>
<dbReference type="InParanoid" id="A0A168T3A9"/>
<proteinExistence type="predicted"/>
<dbReference type="Proteomes" id="UP000078561">
    <property type="component" value="Unassembled WGS sequence"/>
</dbReference>
<accession>A0A168T3A9</accession>
<evidence type="ECO:0000313" key="2">
    <source>
        <dbReference type="Proteomes" id="UP000078561"/>
    </source>
</evidence>
<dbReference type="EMBL" id="LT555008">
    <property type="protein sequence ID" value="SAM09398.1"/>
    <property type="molecule type" value="Genomic_DNA"/>
</dbReference>
<dbReference type="AlphaFoldDB" id="A0A168T3A9"/>
<sequence>MDLDLDWRFRGFESTDCESHGETLKFSLNALTFHSRFPHHCLDEEHYPFAHSATDIFVTPTSSRLLHRFGYYTRLVLS</sequence>
<organism evidence="1">
    <name type="scientific">Absidia glauca</name>
    <name type="common">Pin mould</name>
    <dbReference type="NCBI Taxonomy" id="4829"/>
    <lineage>
        <taxon>Eukaryota</taxon>
        <taxon>Fungi</taxon>
        <taxon>Fungi incertae sedis</taxon>
        <taxon>Mucoromycota</taxon>
        <taxon>Mucoromycotina</taxon>
        <taxon>Mucoromycetes</taxon>
        <taxon>Mucorales</taxon>
        <taxon>Cunninghamellaceae</taxon>
        <taxon>Absidia</taxon>
    </lineage>
</organism>
<evidence type="ECO:0000313" key="1">
    <source>
        <dbReference type="EMBL" id="SAM09398.1"/>
    </source>
</evidence>
<name>A0A168T3A9_ABSGL</name>
<gene>
    <name evidence="1" type="primary">ABSGL_15074.1 scaffold 15162</name>
</gene>